<dbReference type="Pfam" id="PF18348">
    <property type="entry name" value="SH3_16"/>
    <property type="match status" value="1"/>
</dbReference>
<keyword evidence="7" id="KW-0449">Lipoprotein</keyword>
<evidence type="ECO:0000256" key="5">
    <source>
        <dbReference type="SAM" id="MobiDB-lite"/>
    </source>
</evidence>
<dbReference type="AlphaFoldDB" id="A0A1C3H6B2"/>
<dbReference type="InterPro" id="IPR000064">
    <property type="entry name" value="NLP_P60_dom"/>
</dbReference>
<keyword evidence="4" id="KW-0788">Thiol protease</keyword>
<dbReference type="GO" id="GO:0008234">
    <property type="term" value="F:cysteine-type peptidase activity"/>
    <property type="evidence" value="ECO:0007669"/>
    <property type="project" value="UniProtKB-KW"/>
</dbReference>
<proteinExistence type="inferred from homology"/>
<accession>A0A1C3H6B2</accession>
<feature type="region of interest" description="Disordered" evidence="5">
    <location>
        <begin position="1"/>
        <end position="23"/>
    </location>
</feature>
<evidence type="ECO:0000259" key="6">
    <source>
        <dbReference type="PROSITE" id="PS51935"/>
    </source>
</evidence>
<dbReference type="Gene3D" id="2.30.30.40">
    <property type="entry name" value="SH3 Domains"/>
    <property type="match status" value="1"/>
</dbReference>
<organism evidence="7 8">
    <name type="scientific">Cardiobacterium hominis</name>
    <dbReference type="NCBI Taxonomy" id="2718"/>
    <lineage>
        <taxon>Bacteria</taxon>
        <taxon>Pseudomonadati</taxon>
        <taxon>Pseudomonadota</taxon>
        <taxon>Gammaproteobacteria</taxon>
        <taxon>Cardiobacteriales</taxon>
        <taxon>Cardiobacteriaceae</taxon>
        <taxon>Cardiobacterium</taxon>
    </lineage>
</organism>
<dbReference type="Pfam" id="PF00877">
    <property type="entry name" value="NLPC_P60"/>
    <property type="match status" value="1"/>
</dbReference>
<evidence type="ECO:0000256" key="2">
    <source>
        <dbReference type="ARBA" id="ARBA00022670"/>
    </source>
</evidence>
<dbReference type="InterPro" id="IPR051794">
    <property type="entry name" value="PG_Endopeptidase_C40"/>
</dbReference>
<feature type="domain" description="NlpC/P60" evidence="6">
    <location>
        <begin position="146"/>
        <end position="268"/>
    </location>
</feature>
<evidence type="ECO:0000256" key="3">
    <source>
        <dbReference type="ARBA" id="ARBA00022801"/>
    </source>
</evidence>
<evidence type="ECO:0000313" key="8">
    <source>
        <dbReference type="Proteomes" id="UP000190837"/>
    </source>
</evidence>
<keyword evidence="2" id="KW-0645">Protease</keyword>
<gene>
    <name evidence="7" type="ORF">CHUV0807_2108</name>
</gene>
<dbReference type="PANTHER" id="PTHR47359:SF3">
    <property type="entry name" value="NLP_P60 DOMAIN-CONTAINING PROTEIN-RELATED"/>
    <property type="match status" value="1"/>
</dbReference>
<dbReference type="PROSITE" id="PS51935">
    <property type="entry name" value="NLPC_P60"/>
    <property type="match status" value="1"/>
</dbReference>
<evidence type="ECO:0000256" key="1">
    <source>
        <dbReference type="ARBA" id="ARBA00007074"/>
    </source>
</evidence>
<dbReference type="InterPro" id="IPR038765">
    <property type="entry name" value="Papain-like_cys_pep_sf"/>
</dbReference>
<evidence type="ECO:0000256" key="4">
    <source>
        <dbReference type="ARBA" id="ARBA00022807"/>
    </source>
</evidence>
<dbReference type="Gene3D" id="3.90.1720.10">
    <property type="entry name" value="endopeptidase domain like (from Nostoc punctiforme)"/>
    <property type="match status" value="1"/>
</dbReference>
<dbReference type="RefSeq" id="WP_079541749.1">
    <property type="nucleotide sequence ID" value="NZ_FKLO01000072.1"/>
</dbReference>
<dbReference type="EMBL" id="FKLO01000072">
    <property type="protein sequence ID" value="SAM69817.1"/>
    <property type="molecule type" value="Genomic_DNA"/>
</dbReference>
<comment type="similarity">
    <text evidence="1">Belongs to the peptidase C40 family.</text>
</comment>
<sequence>MYDIEVQSENDSRLYPAGETQGHARIRQPETWVHAAPDAASARLSQYTYGEPLRILDTRDGWLHTQSLRDHYSGWIDAAATEPHNSEPHWTHTTIAVAPVTAAPDLKSTWLTALPPDACLEIIGEDGDYLQLHDGGWLHRRHTSLPHELTDPVSAARSQIGRSYVWGGRGMAGLDCSALAQWSYRRAGCNIPRDSDLQEKYLRAHHKTIKLEDLARSDLLYLPGHVMLANDPYTVIHASGHHMHVVAENLADALARYRDTMGDKYRLNIYRWDAKKPFVHVFD</sequence>
<dbReference type="InterPro" id="IPR041382">
    <property type="entry name" value="SH3_16"/>
</dbReference>
<protein>
    <submittedName>
        <fullName evidence="7">NLP/P60 family lipoprotein</fullName>
    </submittedName>
</protein>
<evidence type="ECO:0000313" key="7">
    <source>
        <dbReference type="EMBL" id="SAM69817.1"/>
    </source>
</evidence>
<name>A0A1C3H6B2_9GAMM</name>
<reference evidence="8" key="1">
    <citation type="submission" date="2016-04" db="EMBL/GenBank/DDBJ databases">
        <authorList>
            <person name="Tagini F."/>
        </authorList>
    </citation>
    <scope>NUCLEOTIDE SEQUENCE [LARGE SCALE GENOMIC DNA]</scope>
    <source>
        <strain evidence="8">CHUV0807</strain>
    </source>
</reference>
<dbReference type="SUPFAM" id="SSF54001">
    <property type="entry name" value="Cysteine proteinases"/>
    <property type="match status" value="1"/>
</dbReference>
<keyword evidence="3" id="KW-0378">Hydrolase</keyword>
<dbReference type="PANTHER" id="PTHR47359">
    <property type="entry name" value="PEPTIDOGLYCAN DL-ENDOPEPTIDASE CWLO"/>
    <property type="match status" value="1"/>
</dbReference>
<dbReference type="Proteomes" id="UP000190837">
    <property type="component" value="Unassembled WGS sequence"/>
</dbReference>
<dbReference type="GO" id="GO:0006508">
    <property type="term" value="P:proteolysis"/>
    <property type="evidence" value="ECO:0007669"/>
    <property type="project" value="UniProtKB-KW"/>
</dbReference>